<dbReference type="AlphaFoldDB" id="A0AA38WEK7"/>
<organism evidence="5 6">
    <name type="scientific">Centaurea solstitialis</name>
    <name type="common">yellow star-thistle</name>
    <dbReference type="NCBI Taxonomy" id="347529"/>
    <lineage>
        <taxon>Eukaryota</taxon>
        <taxon>Viridiplantae</taxon>
        <taxon>Streptophyta</taxon>
        <taxon>Embryophyta</taxon>
        <taxon>Tracheophyta</taxon>
        <taxon>Spermatophyta</taxon>
        <taxon>Magnoliopsida</taxon>
        <taxon>eudicotyledons</taxon>
        <taxon>Gunneridae</taxon>
        <taxon>Pentapetalae</taxon>
        <taxon>asterids</taxon>
        <taxon>campanulids</taxon>
        <taxon>Asterales</taxon>
        <taxon>Asteraceae</taxon>
        <taxon>Carduoideae</taxon>
        <taxon>Cardueae</taxon>
        <taxon>Centaureinae</taxon>
        <taxon>Centaurea</taxon>
    </lineage>
</organism>
<keyword evidence="2" id="KW-0175">Coiled coil</keyword>
<name>A0AA38WEK7_9ASTR</name>
<evidence type="ECO:0000313" key="5">
    <source>
        <dbReference type="EMBL" id="KAJ9547234.1"/>
    </source>
</evidence>
<dbReference type="SUPFAM" id="SSF57756">
    <property type="entry name" value="Retrovirus zinc finger-like domains"/>
    <property type="match status" value="1"/>
</dbReference>
<dbReference type="Gene3D" id="4.10.60.10">
    <property type="entry name" value="Zinc finger, CCHC-type"/>
    <property type="match status" value="1"/>
</dbReference>
<keyword evidence="1" id="KW-0862">Zinc</keyword>
<evidence type="ECO:0000259" key="4">
    <source>
        <dbReference type="PROSITE" id="PS50158"/>
    </source>
</evidence>
<evidence type="ECO:0000256" key="1">
    <source>
        <dbReference type="PROSITE-ProRule" id="PRU00047"/>
    </source>
</evidence>
<accession>A0AA38WEK7</accession>
<feature type="region of interest" description="Disordered" evidence="3">
    <location>
        <begin position="384"/>
        <end position="405"/>
    </location>
</feature>
<feature type="domain" description="CCHC-type" evidence="4">
    <location>
        <begin position="293"/>
        <end position="306"/>
    </location>
</feature>
<feature type="region of interest" description="Disordered" evidence="3">
    <location>
        <begin position="234"/>
        <end position="292"/>
    </location>
</feature>
<keyword evidence="1" id="KW-0479">Metal-binding</keyword>
<dbReference type="GO" id="GO:0003676">
    <property type="term" value="F:nucleic acid binding"/>
    <property type="evidence" value="ECO:0007669"/>
    <property type="project" value="InterPro"/>
</dbReference>
<dbReference type="InterPro" id="IPR001878">
    <property type="entry name" value="Znf_CCHC"/>
</dbReference>
<feature type="compositionally biased region" description="Basic and acidic residues" evidence="3">
    <location>
        <begin position="147"/>
        <end position="158"/>
    </location>
</feature>
<dbReference type="EMBL" id="JARYMX010000005">
    <property type="protein sequence ID" value="KAJ9547234.1"/>
    <property type="molecule type" value="Genomic_DNA"/>
</dbReference>
<feature type="compositionally biased region" description="Basic and acidic residues" evidence="3">
    <location>
        <begin position="390"/>
        <end position="400"/>
    </location>
</feature>
<sequence length="560" mass="65735">MINELRKNKLKKSQLEINIQFINSLRSEWRRFASNIQQNRNLEDIDIHELYELLNYNIPISICLVVDFVFGNALCTRVYLADQVLVRAWTKARLRLDDSGDEVLETMSNMKIVEKYADPLALVADRRHFTSGRSPRYEDEYDVPSDNGEKGSDSDEEMNDMKKALALITRTLSKRNLRKPMSSNNHRYYSGKRYETKPRGEVRRYERPTEFDTRRYEEPRERRYDERRYQDRRYDDQERRYDDNERRYDEPRRFDQKPRRREQGSRAVYHKPEEKAKKDDKGKEPKKDGSPTCFKCGKPGHFAKNCINHVSKYDYYKNKMNLAKKQDDGLALLAEDEAWLQMSSDDEERGLVCMLAQDDAWNVDSDEGKDQLCLMADVDEAYSEDDDRDYNDVNSDHSDSSSEVLPYTEPENQVKGLAQKVSEYENKIKQANKQTTIAESKLASEHALVVKFNIDLAYSKDKVNMLTLANKTLEDKVTSLNANIPDLQKRLHDAERVSSENVKKYEFIFAQRINLFAKIKDMEDKFLKRGQTDQTIHMNQPKSSIITIQRKALDIKVHAP</sequence>
<feature type="coiled-coil region" evidence="2">
    <location>
        <begin position="414"/>
        <end position="441"/>
    </location>
</feature>
<gene>
    <name evidence="5" type="ORF">OSB04_019777</name>
</gene>
<proteinExistence type="predicted"/>
<feature type="region of interest" description="Disordered" evidence="3">
    <location>
        <begin position="172"/>
        <end position="207"/>
    </location>
</feature>
<comment type="caution">
    <text evidence="5">The sequence shown here is derived from an EMBL/GenBank/DDBJ whole genome shotgun (WGS) entry which is preliminary data.</text>
</comment>
<dbReference type="SMART" id="SM00343">
    <property type="entry name" value="ZnF_C2HC"/>
    <property type="match status" value="1"/>
</dbReference>
<feature type="region of interest" description="Disordered" evidence="3">
    <location>
        <begin position="133"/>
        <end position="158"/>
    </location>
</feature>
<dbReference type="InterPro" id="IPR036875">
    <property type="entry name" value="Znf_CCHC_sf"/>
</dbReference>
<feature type="compositionally biased region" description="Basic and acidic residues" evidence="3">
    <location>
        <begin position="234"/>
        <end position="289"/>
    </location>
</feature>
<feature type="compositionally biased region" description="Basic and acidic residues" evidence="3">
    <location>
        <begin position="192"/>
        <end position="207"/>
    </location>
</feature>
<dbReference type="PROSITE" id="PS50158">
    <property type="entry name" value="ZF_CCHC"/>
    <property type="match status" value="1"/>
</dbReference>
<keyword evidence="1" id="KW-0863">Zinc-finger</keyword>
<feature type="coiled-coil region" evidence="2">
    <location>
        <begin position="470"/>
        <end position="497"/>
    </location>
</feature>
<dbReference type="GO" id="GO:0008270">
    <property type="term" value="F:zinc ion binding"/>
    <property type="evidence" value="ECO:0007669"/>
    <property type="project" value="UniProtKB-KW"/>
</dbReference>
<reference evidence="5" key="1">
    <citation type="submission" date="2023-03" db="EMBL/GenBank/DDBJ databases">
        <title>Chromosome-scale reference genome and RAD-based genetic map of yellow starthistle (Centaurea solstitialis) reveal putative structural variation and QTLs associated with invader traits.</title>
        <authorList>
            <person name="Reatini B."/>
            <person name="Cang F.A."/>
            <person name="Jiang Q."/>
            <person name="Mckibben M.T.W."/>
            <person name="Barker M.S."/>
            <person name="Rieseberg L.H."/>
            <person name="Dlugosch K.M."/>
        </authorList>
    </citation>
    <scope>NUCLEOTIDE SEQUENCE</scope>
    <source>
        <strain evidence="5">CAN-66</strain>
        <tissue evidence="5">Leaf</tissue>
    </source>
</reference>
<dbReference type="Pfam" id="PF00098">
    <property type="entry name" value="zf-CCHC"/>
    <property type="match status" value="1"/>
</dbReference>
<evidence type="ECO:0000313" key="6">
    <source>
        <dbReference type="Proteomes" id="UP001172457"/>
    </source>
</evidence>
<evidence type="ECO:0000256" key="2">
    <source>
        <dbReference type="SAM" id="Coils"/>
    </source>
</evidence>
<dbReference type="Proteomes" id="UP001172457">
    <property type="component" value="Chromosome 5"/>
</dbReference>
<protein>
    <recommendedName>
        <fullName evidence="4">CCHC-type domain-containing protein</fullName>
    </recommendedName>
</protein>
<keyword evidence="6" id="KW-1185">Reference proteome</keyword>
<evidence type="ECO:0000256" key="3">
    <source>
        <dbReference type="SAM" id="MobiDB-lite"/>
    </source>
</evidence>